<dbReference type="AlphaFoldDB" id="A0A3B1DZN8"/>
<feature type="domain" description="CBS" evidence="2">
    <location>
        <begin position="7"/>
        <end position="73"/>
    </location>
</feature>
<name>A0A3B1DZN8_9ZZZZ</name>
<dbReference type="Pfam" id="PF00571">
    <property type="entry name" value="CBS"/>
    <property type="match status" value="2"/>
</dbReference>
<evidence type="ECO:0000256" key="1">
    <source>
        <dbReference type="ARBA" id="ARBA00023122"/>
    </source>
</evidence>
<dbReference type="Gene3D" id="3.10.580.10">
    <property type="entry name" value="CBS-domain"/>
    <property type="match status" value="1"/>
</dbReference>
<dbReference type="PROSITE" id="PS51371">
    <property type="entry name" value="CBS"/>
    <property type="match status" value="2"/>
</dbReference>
<organism evidence="3">
    <name type="scientific">hydrothermal vent metagenome</name>
    <dbReference type="NCBI Taxonomy" id="652676"/>
    <lineage>
        <taxon>unclassified sequences</taxon>
        <taxon>metagenomes</taxon>
        <taxon>ecological metagenomes</taxon>
    </lineage>
</organism>
<gene>
    <name evidence="3" type="ORF">MNBD_NITROSPIRAE03-831</name>
</gene>
<dbReference type="InterPro" id="IPR000644">
    <property type="entry name" value="CBS_dom"/>
</dbReference>
<protein>
    <recommendedName>
        <fullName evidence="2">CBS domain-containing protein</fullName>
    </recommendedName>
</protein>
<dbReference type="PANTHER" id="PTHR43080">
    <property type="entry name" value="CBS DOMAIN-CONTAINING PROTEIN CBSX3, MITOCHONDRIAL"/>
    <property type="match status" value="1"/>
</dbReference>
<dbReference type="PANTHER" id="PTHR43080:SF2">
    <property type="entry name" value="CBS DOMAIN-CONTAINING PROTEIN"/>
    <property type="match status" value="1"/>
</dbReference>
<keyword evidence="1" id="KW-0129">CBS domain</keyword>
<dbReference type="SUPFAM" id="SSF54631">
    <property type="entry name" value="CBS-domain pair"/>
    <property type="match status" value="1"/>
</dbReference>
<feature type="domain" description="CBS" evidence="2">
    <location>
        <begin position="99"/>
        <end position="157"/>
    </location>
</feature>
<dbReference type="EMBL" id="UOGI01000356">
    <property type="protein sequence ID" value="VAX34597.1"/>
    <property type="molecule type" value="Genomic_DNA"/>
</dbReference>
<evidence type="ECO:0000313" key="3">
    <source>
        <dbReference type="EMBL" id="VAX34597.1"/>
    </source>
</evidence>
<reference evidence="3" key="1">
    <citation type="submission" date="2018-06" db="EMBL/GenBank/DDBJ databases">
        <authorList>
            <person name="Zhirakovskaya E."/>
        </authorList>
    </citation>
    <scope>NUCLEOTIDE SEQUENCE</scope>
</reference>
<dbReference type="SMART" id="SM00116">
    <property type="entry name" value="CBS"/>
    <property type="match status" value="2"/>
</dbReference>
<sequence>MKAKDIMEQVKDYLSPDDTIRNAVNKMRVVKRDDGIVGLKGMIVLDSEGNLVGMVSVKDILKAIIPFYMTMTELGEFTWEGMLAEMTKKVADRKVEEIMVKDVITVSGDAPLMECADLIIKHNLQRVPVLNKDKKVVGIIYVRDLYHAIVKVLLDDKGEGVHNL</sequence>
<proteinExistence type="predicted"/>
<evidence type="ECO:0000259" key="2">
    <source>
        <dbReference type="PROSITE" id="PS51371"/>
    </source>
</evidence>
<dbReference type="InterPro" id="IPR051257">
    <property type="entry name" value="Diverse_CBS-Domain"/>
</dbReference>
<accession>A0A3B1DZN8</accession>
<dbReference type="InterPro" id="IPR046342">
    <property type="entry name" value="CBS_dom_sf"/>
</dbReference>